<dbReference type="GO" id="GO:0120147">
    <property type="term" value="F:formylglycine-generating oxidase activity"/>
    <property type="evidence" value="ECO:0007669"/>
    <property type="project" value="TreeGrafter"/>
</dbReference>
<proteinExistence type="predicted"/>
<dbReference type="KEGG" id="nva:G3M78_12260"/>
<dbReference type="Pfam" id="PF03781">
    <property type="entry name" value="FGE-sulfatase"/>
    <property type="match status" value="1"/>
</dbReference>
<protein>
    <submittedName>
        <fullName evidence="2">Formylglycine-generating enzyme family protein</fullName>
    </submittedName>
</protein>
<evidence type="ECO:0000259" key="1">
    <source>
        <dbReference type="Pfam" id="PF03781"/>
    </source>
</evidence>
<accession>A0A7T0G453</accession>
<dbReference type="PANTHER" id="PTHR23150:SF19">
    <property type="entry name" value="FORMYLGLYCINE-GENERATING ENZYME"/>
    <property type="match status" value="1"/>
</dbReference>
<evidence type="ECO:0000313" key="2">
    <source>
        <dbReference type="EMBL" id="QPJ66125.1"/>
    </source>
</evidence>
<feature type="domain" description="Sulfatase-modifying factor enzyme-like" evidence="1">
    <location>
        <begin position="38"/>
        <end position="276"/>
    </location>
</feature>
<organism evidence="2 3">
    <name type="scientific">Candidatus Nitrohelix vancouverensis</name>
    <dbReference type="NCBI Taxonomy" id="2705534"/>
    <lineage>
        <taxon>Bacteria</taxon>
        <taxon>Pseudomonadati</taxon>
        <taxon>Nitrospinota/Tectimicrobiota group</taxon>
        <taxon>Nitrospinota</taxon>
        <taxon>Nitrospinia</taxon>
        <taxon>Nitrospinales</taxon>
        <taxon>Nitrospinaceae</taxon>
        <taxon>Candidatus Nitrohelix</taxon>
    </lineage>
</organism>
<reference evidence="3" key="1">
    <citation type="submission" date="2020-02" db="EMBL/GenBank/DDBJ databases">
        <title>Genomic and physiological characterization of two novel Nitrospinaceae genera.</title>
        <authorList>
            <person name="Mueller A.J."/>
            <person name="Jung M.-Y."/>
            <person name="Strachan C.R."/>
            <person name="Herbold C.W."/>
            <person name="Kirkegaard R.H."/>
            <person name="Daims H."/>
        </authorList>
    </citation>
    <scope>NUCLEOTIDE SEQUENCE [LARGE SCALE GENOMIC DNA]</scope>
</reference>
<dbReference type="InterPro" id="IPR016187">
    <property type="entry name" value="CTDL_fold"/>
</dbReference>
<evidence type="ECO:0000313" key="3">
    <source>
        <dbReference type="Proteomes" id="UP000594464"/>
    </source>
</evidence>
<dbReference type="EMBL" id="CP048620">
    <property type="protein sequence ID" value="QPJ66125.1"/>
    <property type="molecule type" value="Genomic_DNA"/>
</dbReference>
<dbReference type="SUPFAM" id="SSF56436">
    <property type="entry name" value="C-type lectin-like"/>
    <property type="match status" value="1"/>
</dbReference>
<gene>
    <name evidence="2" type="ORF">G3M78_12260</name>
</gene>
<dbReference type="PROSITE" id="PS51257">
    <property type="entry name" value="PROKAR_LIPOPROTEIN"/>
    <property type="match status" value="1"/>
</dbReference>
<dbReference type="Proteomes" id="UP000594464">
    <property type="component" value="Chromosome"/>
</dbReference>
<dbReference type="InterPro" id="IPR042095">
    <property type="entry name" value="SUMF_sf"/>
</dbReference>
<sequence length="287" mass="32359">MINARIGLFVLIAFIGACGNGEATKKSLAPLWVSPVDNKEMVLVPAGEFIMGTDKVDTENQHQKIGAVKELYVDQHPERKLTLDAYYIDKHEVTIGEYKRFIEDTGYDEYPANWVEGNPPEGMDDFPVTHITWAEALTYALWAGKRLPTEAQWEKAARGPNGSLYPWGNEYEKGQANIDIEATRDVAAVGSFPKDVSPYGALDMAGNVMEWTSDWYQAYPGNDYKDPRFGMNFRVLRGSSFQKAGHYFLDAYHYAFSRTEVDPDGYYENVGFRCVKAIETKSASEKK</sequence>
<name>A0A7T0G453_9BACT</name>
<dbReference type="PANTHER" id="PTHR23150">
    <property type="entry name" value="SULFATASE MODIFYING FACTOR 1, 2"/>
    <property type="match status" value="1"/>
</dbReference>
<dbReference type="InterPro" id="IPR005532">
    <property type="entry name" value="SUMF_dom"/>
</dbReference>
<dbReference type="InterPro" id="IPR051043">
    <property type="entry name" value="Sulfatase_Mod_Factor_Kinase"/>
</dbReference>
<dbReference type="AlphaFoldDB" id="A0A7T0G453"/>
<dbReference type="Gene3D" id="3.90.1580.10">
    <property type="entry name" value="paralog of FGE (formylglycine-generating enzyme)"/>
    <property type="match status" value="1"/>
</dbReference>